<accession>A0AAD7DCZ9</accession>
<reference evidence="3" key="1">
    <citation type="submission" date="2023-03" db="EMBL/GenBank/DDBJ databases">
        <title>Massive genome expansion in bonnet fungi (Mycena s.s.) driven by repeated elements and novel gene families across ecological guilds.</title>
        <authorList>
            <consortium name="Lawrence Berkeley National Laboratory"/>
            <person name="Harder C.B."/>
            <person name="Miyauchi S."/>
            <person name="Viragh M."/>
            <person name="Kuo A."/>
            <person name="Thoen E."/>
            <person name="Andreopoulos B."/>
            <person name="Lu D."/>
            <person name="Skrede I."/>
            <person name="Drula E."/>
            <person name="Henrissat B."/>
            <person name="Morin E."/>
            <person name="Kohler A."/>
            <person name="Barry K."/>
            <person name="LaButti K."/>
            <person name="Morin E."/>
            <person name="Salamov A."/>
            <person name="Lipzen A."/>
            <person name="Mereny Z."/>
            <person name="Hegedus B."/>
            <person name="Baldrian P."/>
            <person name="Stursova M."/>
            <person name="Weitz H."/>
            <person name="Taylor A."/>
            <person name="Grigoriev I.V."/>
            <person name="Nagy L.G."/>
            <person name="Martin F."/>
            <person name="Kauserud H."/>
        </authorList>
    </citation>
    <scope>NUCLEOTIDE SEQUENCE</scope>
    <source>
        <strain evidence="3">CBHHK067</strain>
    </source>
</reference>
<keyword evidence="4" id="KW-1185">Reference proteome</keyword>
<organism evidence="3 4">
    <name type="scientific">Mycena rosella</name>
    <name type="common">Pink bonnet</name>
    <name type="synonym">Agaricus rosellus</name>
    <dbReference type="NCBI Taxonomy" id="1033263"/>
    <lineage>
        <taxon>Eukaryota</taxon>
        <taxon>Fungi</taxon>
        <taxon>Dikarya</taxon>
        <taxon>Basidiomycota</taxon>
        <taxon>Agaricomycotina</taxon>
        <taxon>Agaricomycetes</taxon>
        <taxon>Agaricomycetidae</taxon>
        <taxon>Agaricales</taxon>
        <taxon>Marasmiineae</taxon>
        <taxon>Mycenaceae</taxon>
        <taxon>Mycena</taxon>
    </lineage>
</organism>
<protein>
    <recommendedName>
        <fullName evidence="2">Mug135-like C-terminal domain-containing protein</fullName>
    </recommendedName>
</protein>
<dbReference type="AlphaFoldDB" id="A0AAD7DCZ9"/>
<dbReference type="Proteomes" id="UP001221757">
    <property type="component" value="Unassembled WGS sequence"/>
</dbReference>
<sequence length="104" mass="11662">MPVPAIVHRGAVAPLLFQRWNEQQFQPFVVQAAMLRTEFRIYAAQRANAHWGTGHQDPFDITPFADGSDPTAAPHALPALRNTDDIRALTAAQSSLYRTNYQIF</sequence>
<dbReference type="InterPro" id="IPR013902">
    <property type="entry name" value="Mug135-like_C"/>
</dbReference>
<comment type="similarity">
    <text evidence="1">Belongs to the UPF0612 family.</text>
</comment>
<feature type="domain" description="Mug135-like C-terminal" evidence="2">
    <location>
        <begin position="47"/>
        <end position="103"/>
    </location>
</feature>
<comment type="caution">
    <text evidence="3">The sequence shown here is derived from an EMBL/GenBank/DDBJ whole genome shotgun (WGS) entry which is preliminary data.</text>
</comment>
<evidence type="ECO:0000313" key="3">
    <source>
        <dbReference type="EMBL" id="KAJ7687519.1"/>
    </source>
</evidence>
<dbReference type="EMBL" id="JARKIE010000087">
    <property type="protein sequence ID" value="KAJ7687519.1"/>
    <property type="molecule type" value="Genomic_DNA"/>
</dbReference>
<proteinExistence type="inferred from homology"/>
<dbReference type="Pfam" id="PF08593">
    <property type="entry name" value="Mug135_C"/>
    <property type="match status" value="1"/>
</dbReference>
<gene>
    <name evidence="3" type="ORF">B0H17DRAFT_1203583</name>
</gene>
<evidence type="ECO:0000256" key="1">
    <source>
        <dbReference type="ARBA" id="ARBA00005788"/>
    </source>
</evidence>
<evidence type="ECO:0000259" key="2">
    <source>
        <dbReference type="Pfam" id="PF08593"/>
    </source>
</evidence>
<evidence type="ECO:0000313" key="4">
    <source>
        <dbReference type="Proteomes" id="UP001221757"/>
    </source>
</evidence>
<name>A0AAD7DCZ9_MYCRO</name>